<proteinExistence type="predicted"/>
<name>G4D001_9ACTN</name>
<dbReference type="HOGENOM" id="CLU_2619168_0_0_11"/>
<dbReference type="Proteomes" id="UP000005332">
    <property type="component" value="Unassembled WGS sequence"/>
</dbReference>
<evidence type="ECO:0000313" key="2">
    <source>
        <dbReference type="Proteomes" id="UP000005332"/>
    </source>
</evidence>
<dbReference type="EMBL" id="AGBA01000015">
    <property type="protein sequence ID" value="EGY77070.1"/>
    <property type="molecule type" value="Genomic_DNA"/>
</dbReference>
<dbReference type="PATRIC" id="fig|997355.3.peg.1994"/>
<dbReference type="RefSeq" id="WP_004811657.1">
    <property type="nucleotide sequence ID" value="NZ_JH165054.1"/>
</dbReference>
<reference evidence="1 2" key="1">
    <citation type="submission" date="2011-06" db="EMBL/GenBank/DDBJ databases">
        <authorList>
            <person name="Muzny D."/>
            <person name="Qin X."/>
            <person name="Deng J."/>
            <person name="Jiang H."/>
            <person name="Liu Y."/>
            <person name="Qu J."/>
            <person name="Song X.-Z."/>
            <person name="Zhang L."/>
            <person name="Thornton R."/>
            <person name="Coyle M."/>
            <person name="Francisco L."/>
            <person name="Jackson L."/>
            <person name="Javaid M."/>
            <person name="Korchina V."/>
            <person name="Kovar C."/>
            <person name="Mata R."/>
            <person name="Mathew T."/>
            <person name="Ngo R."/>
            <person name="Nguyen L."/>
            <person name="Nguyen N."/>
            <person name="Okwuonu G."/>
            <person name="Ongeri F."/>
            <person name="Pham C."/>
            <person name="Simmons D."/>
            <person name="Wilczek-Boney K."/>
            <person name="Hale W."/>
            <person name="Jakkamsetti A."/>
            <person name="Pham P."/>
            <person name="Ruth R."/>
            <person name="San Lucas F."/>
            <person name="Warren J."/>
            <person name="Zhang J."/>
            <person name="Zhao Z."/>
            <person name="Zhou C."/>
            <person name="Zhu D."/>
            <person name="Lee S."/>
            <person name="Bess C."/>
            <person name="Blankenburg K."/>
            <person name="Forbes L."/>
            <person name="Fu Q."/>
            <person name="Gubbala S."/>
            <person name="Hirani K."/>
            <person name="Jayaseelan J.C."/>
            <person name="Lara F."/>
            <person name="Munidasa M."/>
            <person name="Palculict T."/>
            <person name="Patil S."/>
            <person name="Pu L.-L."/>
            <person name="Saada N."/>
            <person name="Tang L."/>
            <person name="Weissenberger G."/>
            <person name="Zhu Y."/>
            <person name="Hemphill L."/>
            <person name="Shang Y."/>
            <person name="Youmans B."/>
            <person name="Ayvaz T."/>
            <person name="Ross M."/>
            <person name="Santibanez J."/>
            <person name="Aqrawi P."/>
            <person name="Gross S."/>
            <person name="Joshi V."/>
            <person name="Fowler G."/>
            <person name="Nazareth L."/>
            <person name="Reid J."/>
            <person name="Worley K."/>
            <person name="Petrosino J."/>
            <person name="Highlander S."/>
            <person name="Gibbs R."/>
        </authorList>
    </citation>
    <scope>NUCLEOTIDE SEQUENCE [LARGE SCALE GENOMIC DNA]</scope>
    <source>
        <strain evidence="1 2">ATCC 25577</strain>
    </source>
</reference>
<sequence length="78" mass="8783">MPIIHTDTSGPVKANLLSTHPVCKQDDYRAVISPGWGDTFKPYEAFETTSTTDWEMPLTQAGRLPDDRTTWNDQDINS</sequence>
<accession>G4D001</accession>
<dbReference type="AlphaFoldDB" id="G4D001"/>
<keyword evidence="2" id="KW-1185">Reference proteome</keyword>
<organism evidence="1 2">
    <name type="scientific">Cutibacterium avidum ATCC 25577</name>
    <dbReference type="NCBI Taxonomy" id="997355"/>
    <lineage>
        <taxon>Bacteria</taxon>
        <taxon>Bacillati</taxon>
        <taxon>Actinomycetota</taxon>
        <taxon>Actinomycetes</taxon>
        <taxon>Propionibacteriales</taxon>
        <taxon>Propionibacteriaceae</taxon>
        <taxon>Cutibacterium</taxon>
    </lineage>
</organism>
<gene>
    <name evidence="1" type="ORF">HMPREF9153_2023</name>
</gene>
<comment type="caution">
    <text evidence="1">The sequence shown here is derived from an EMBL/GenBank/DDBJ whole genome shotgun (WGS) entry which is preliminary data.</text>
</comment>
<evidence type="ECO:0000313" key="1">
    <source>
        <dbReference type="EMBL" id="EGY77070.1"/>
    </source>
</evidence>
<protein>
    <submittedName>
        <fullName evidence="1">Uncharacterized protein</fullName>
    </submittedName>
</protein>